<dbReference type="GO" id="GO:0008270">
    <property type="term" value="F:zinc ion binding"/>
    <property type="evidence" value="ECO:0007669"/>
    <property type="project" value="UniProtKB-KW"/>
</dbReference>
<dbReference type="SUPFAM" id="SSF101898">
    <property type="entry name" value="NHL repeat"/>
    <property type="match status" value="1"/>
</dbReference>
<dbReference type="InterPro" id="IPR000626">
    <property type="entry name" value="Ubiquitin-like_dom"/>
</dbReference>
<feature type="region of interest" description="Disordered" evidence="3">
    <location>
        <begin position="243"/>
        <end position="292"/>
    </location>
</feature>
<name>A0AA36I7L6_9DINO</name>
<dbReference type="InterPro" id="IPR029071">
    <property type="entry name" value="Ubiquitin-like_domsf"/>
</dbReference>
<dbReference type="PROSITE" id="PS51125">
    <property type="entry name" value="NHL"/>
    <property type="match status" value="1"/>
</dbReference>
<keyword evidence="6" id="KW-1185">Reference proteome</keyword>
<dbReference type="InterPro" id="IPR001258">
    <property type="entry name" value="NHL_repeat"/>
</dbReference>
<feature type="region of interest" description="Disordered" evidence="3">
    <location>
        <begin position="595"/>
        <end position="714"/>
    </location>
</feature>
<sequence length="1330" mass="140930">MYAAAPCGTSQVTTYSQTVPAEAYSLGTGFAGNAYSSPYTGSYTGSSYPATYASQAGGSYAAPGTLAGGSYGTVTGASYGMSGGSYGGVTGTMSGGSYTAAAPGTLAGGYGATPGTISGGSYSGGTLAGGPSYGNSFTTAPAPSYGTTTYGGYYGSGGSSYSAGAPMVGSSSFTAAPPMTTDPYSSSLQPASSMMVTPQLSNPLQSTPSMIAYPGMGAMGAMGAPSYSSAMDGPFKFYATPPGKLPEAEQRPAARMEDEVQTGASLRAGASAPRGDEGYESKKSVKKYTSKKKKSGRAHSYARLRRWVDLIIEWEGQLNRMGQAMELEVLSVQGANAEQVVSIRAGSQRKQAAVASLEQGTPFRISAGSLNPFRIDVLQQVGSTRLALRPGEGSYSIDVPGAGKDGGNVRVAFAVREASQAEMRKVKVGPRTDPALAKEEEESKRFSSQATAAKEYLESHELLPFVRALLQTVIRDKPADPYSFVAEQFRLAAGSTKLLKKEAQEGEMLEPLLKKAMPFEDFPSKVTQEGAPKFGKRKEEPEVAPPAPAEPVAPAPNPPKVEELRQQVRDVLGQAVEDGRLAESLREAEQPFAAPAPIVVRSKNPPRQEDKPAEVEAFKASRSVLEAADTESTAGADLAKVPVPVLEEPEAEEARRNSDAMSAASHEDTQLAKAQVAEVPSSPQAPLLPKLETTEPEADEPNSTEPAEPPAPVAEQEVLPEQLESLRMKAQEALQAGAASGELWQLLERHAAQKAQQEVIEAARSGSLTHALLQLRPGQLDQLREHAVQSLVMAAESGKLLEALRQTCATGEMANLRKDAQEKIAAAADSGELAEALRASQADAGDMEALRKFTREAMLTAAESGQLAHLLQTETGASIEELRETARDALMKGASSGRLFEVLRQGKAPSQPGSPKGQQDTPEGSVVDITEPSSTEVSKRPSLTTRVATDLVQAMSSDKVCSNQENLEKENQAIKEQAIGASDMELRIWRLSGEEQTVTISQDASLFDLKSKISATGLANELLAMELLLGGCPLDQRDPQKKLADLGVADGANLTVVAKRSHDYSQITKVDKLVKSEKWPQGVFTTAEGLFYVCHFQGELLVYDQQLQNIRRALLPREMRTPSQMTMAPNGHLVIACHRSYSAAAAVVDPQTMEVIKWFGDTDERSRTCGVAVAEGRVFLSTIPYGGSAKVVVYDFETTKLLAVFGGFENPCGLCVADEKLLVADRSSNKVLILDMMGRLVKEIGGGELLKPNDVALDSSGNILVMDTEHERIAVFAPDGYLLASVLPKSFKNFGNTHSYISVNPLTGTISVSMDDAHQVAIVAPPIFGS</sequence>
<proteinExistence type="predicted"/>
<organism evidence="5 6">
    <name type="scientific">Effrenium voratum</name>
    <dbReference type="NCBI Taxonomy" id="2562239"/>
    <lineage>
        <taxon>Eukaryota</taxon>
        <taxon>Sar</taxon>
        <taxon>Alveolata</taxon>
        <taxon>Dinophyceae</taxon>
        <taxon>Suessiales</taxon>
        <taxon>Symbiodiniaceae</taxon>
        <taxon>Effrenium</taxon>
    </lineage>
</organism>
<feature type="compositionally biased region" description="Pro residues" evidence="3">
    <location>
        <begin position="543"/>
        <end position="559"/>
    </location>
</feature>
<dbReference type="Gene3D" id="2.120.10.30">
    <property type="entry name" value="TolB, C-terminal domain"/>
    <property type="match status" value="1"/>
</dbReference>
<feature type="compositionally biased region" description="Basic and acidic residues" evidence="3">
    <location>
        <begin position="606"/>
        <end position="619"/>
    </location>
</feature>
<evidence type="ECO:0000256" key="2">
    <source>
        <dbReference type="PROSITE-ProRule" id="PRU00504"/>
    </source>
</evidence>
<dbReference type="InterPro" id="IPR011042">
    <property type="entry name" value="6-blade_b-propeller_TolB-like"/>
</dbReference>
<feature type="region of interest" description="Disordered" evidence="3">
    <location>
        <begin position="906"/>
        <end position="943"/>
    </location>
</feature>
<reference evidence="5" key="1">
    <citation type="submission" date="2023-08" db="EMBL/GenBank/DDBJ databases">
        <authorList>
            <person name="Chen Y."/>
            <person name="Shah S."/>
            <person name="Dougan E. K."/>
            <person name="Thang M."/>
            <person name="Chan C."/>
        </authorList>
    </citation>
    <scope>NUCLEOTIDE SEQUENCE</scope>
</reference>
<dbReference type="PROSITE" id="PS50053">
    <property type="entry name" value="UBIQUITIN_2"/>
    <property type="match status" value="1"/>
</dbReference>
<feature type="compositionally biased region" description="Basic and acidic residues" evidence="3">
    <location>
        <begin position="274"/>
        <end position="283"/>
    </location>
</feature>
<evidence type="ECO:0000313" key="6">
    <source>
        <dbReference type="Proteomes" id="UP001178507"/>
    </source>
</evidence>
<feature type="repeat" description="NHL" evidence="2">
    <location>
        <begin position="1241"/>
        <end position="1279"/>
    </location>
</feature>
<feature type="compositionally biased region" description="Polar residues" evidence="3">
    <location>
        <begin position="931"/>
        <end position="943"/>
    </location>
</feature>
<evidence type="ECO:0000256" key="1">
    <source>
        <dbReference type="ARBA" id="ARBA00022737"/>
    </source>
</evidence>
<dbReference type="SUPFAM" id="SSF54236">
    <property type="entry name" value="Ubiquitin-like"/>
    <property type="match status" value="1"/>
</dbReference>
<evidence type="ECO:0000256" key="3">
    <source>
        <dbReference type="SAM" id="MobiDB-lite"/>
    </source>
</evidence>
<comment type="caution">
    <text evidence="5">The sequence shown here is derived from an EMBL/GenBank/DDBJ whole genome shotgun (WGS) entry which is preliminary data.</text>
</comment>
<gene>
    <name evidence="5" type="ORF">EVOR1521_LOCUS9959</name>
</gene>
<feature type="region of interest" description="Disordered" evidence="3">
    <location>
        <begin position="521"/>
        <end position="559"/>
    </location>
</feature>
<keyword evidence="1" id="KW-0677">Repeat</keyword>
<feature type="compositionally biased region" description="Polar residues" evidence="3">
    <location>
        <begin position="911"/>
        <end position="922"/>
    </location>
</feature>
<dbReference type="EMBL" id="CAUJNA010000924">
    <property type="protein sequence ID" value="CAJ1382618.1"/>
    <property type="molecule type" value="Genomic_DNA"/>
</dbReference>
<dbReference type="Pfam" id="PF01436">
    <property type="entry name" value="NHL"/>
    <property type="match status" value="1"/>
</dbReference>
<feature type="compositionally biased region" description="Basic and acidic residues" evidence="3">
    <location>
        <begin position="246"/>
        <end position="258"/>
    </location>
</feature>
<dbReference type="InterPro" id="IPR050952">
    <property type="entry name" value="TRIM-NHL_E3_ligases"/>
</dbReference>
<evidence type="ECO:0000313" key="5">
    <source>
        <dbReference type="EMBL" id="CAJ1382618.1"/>
    </source>
</evidence>
<feature type="domain" description="Ubiquitin-like" evidence="4">
    <location>
        <begin position="984"/>
        <end position="1063"/>
    </location>
</feature>
<protein>
    <recommendedName>
        <fullName evidence="4">Ubiquitin-like domain-containing protein</fullName>
    </recommendedName>
</protein>
<evidence type="ECO:0000259" key="4">
    <source>
        <dbReference type="PROSITE" id="PS50053"/>
    </source>
</evidence>
<dbReference type="PANTHER" id="PTHR24104:SF25">
    <property type="entry name" value="PROTEIN LIN-41"/>
    <property type="match status" value="1"/>
</dbReference>
<dbReference type="PANTHER" id="PTHR24104">
    <property type="entry name" value="E3 UBIQUITIN-PROTEIN LIGASE NHLRC1-RELATED"/>
    <property type="match status" value="1"/>
</dbReference>
<dbReference type="CDD" id="cd22961">
    <property type="entry name" value="DD_TEX55-like"/>
    <property type="match status" value="1"/>
</dbReference>
<accession>A0AA36I7L6</accession>
<dbReference type="Proteomes" id="UP001178507">
    <property type="component" value="Unassembled WGS sequence"/>
</dbReference>
<dbReference type="CDD" id="cd17039">
    <property type="entry name" value="Ubl_ubiquitin_like"/>
    <property type="match status" value="1"/>
</dbReference>